<dbReference type="EMBL" id="UFWZ01000001">
    <property type="protein sequence ID" value="SUY45727.1"/>
    <property type="molecule type" value="Genomic_DNA"/>
</dbReference>
<proteinExistence type="predicted"/>
<evidence type="ECO:0000313" key="1">
    <source>
        <dbReference type="EMBL" id="SUY45727.1"/>
    </source>
</evidence>
<dbReference type="InterPro" id="IPR046897">
    <property type="entry name" value="ABC-3C_MC6"/>
</dbReference>
<keyword evidence="2" id="KW-1185">Reference proteome</keyword>
<dbReference type="Pfam" id="PF20293">
    <property type="entry name" value="MC6"/>
    <property type="match status" value="1"/>
</dbReference>
<sequence>MIVPTKHTNFSQSLLGFGSYILESIPFNKSIDELWNQYQFDYMYEVFPAKHSFDNLLLTLVFLHSIGAIEELDGGIIKCN</sequence>
<reference evidence="1 2" key="1">
    <citation type="submission" date="2018-06" db="EMBL/GenBank/DDBJ databases">
        <authorList>
            <consortium name="Pathogen Informatics"/>
            <person name="Doyle S."/>
        </authorList>
    </citation>
    <scope>NUCLEOTIDE SEQUENCE [LARGE SCALE GENOMIC DNA]</scope>
    <source>
        <strain evidence="1 2">NCTC9836</strain>
    </source>
</reference>
<protein>
    <submittedName>
        <fullName evidence="1">Uncharacterized protein</fullName>
    </submittedName>
</protein>
<gene>
    <name evidence="1" type="ORF">NCTC9836_00416</name>
</gene>
<dbReference type="Proteomes" id="UP000254664">
    <property type="component" value="Unassembled WGS sequence"/>
</dbReference>
<dbReference type="OrthoDB" id="2084588at2"/>
<dbReference type="AlphaFoldDB" id="A0A381J550"/>
<accession>A0A381J550</accession>
<name>A0A381J550_9CLOT</name>
<organism evidence="1 2">
    <name type="scientific">Clostridium putrefaciens</name>
    <dbReference type="NCBI Taxonomy" id="99675"/>
    <lineage>
        <taxon>Bacteria</taxon>
        <taxon>Bacillati</taxon>
        <taxon>Bacillota</taxon>
        <taxon>Clostridia</taxon>
        <taxon>Eubacteriales</taxon>
        <taxon>Clostridiaceae</taxon>
        <taxon>Clostridium</taxon>
    </lineage>
</organism>
<dbReference type="RefSeq" id="WP_115640246.1">
    <property type="nucleotide sequence ID" value="NZ_UFWZ01000001.1"/>
</dbReference>
<evidence type="ECO:0000313" key="2">
    <source>
        <dbReference type="Proteomes" id="UP000254664"/>
    </source>
</evidence>